<dbReference type="EMBL" id="CP133762">
    <property type="protein sequence ID" value="WMX43877.1"/>
    <property type="molecule type" value="Genomic_DNA"/>
</dbReference>
<gene>
    <name evidence="3" type="ORF">RGF97_01980</name>
</gene>
<feature type="region of interest" description="Disordered" evidence="1">
    <location>
        <begin position="181"/>
        <end position="251"/>
    </location>
</feature>
<dbReference type="InterPro" id="IPR057929">
    <property type="entry name" value="RamC_N"/>
</dbReference>
<sequence>MRNERWVNRFLFAWNDTLFFDPLDVHYIPRDDHFLAGLDERTRARFVRSGIWWSHRHDPDLPAQGWKIHVSAHHRNVREVAATVIGYLTERGDDFKIALDLNIFEMLNSKGMARGSGGKLVTVYPRDEERFRSCLADLARLLEGAEGPYVLSDLRYRDSKALYFRYGQFLDTHGVDVLGRRVPHVTGPDGTPVPDDRRVGQAHPGGWRGPSPTGSPPTSRPARPATVTRPARPAKRTPTAPTTGCSAGGSG</sequence>
<feature type="compositionally biased region" description="Low complexity" evidence="1">
    <location>
        <begin position="220"/>
        <end position="244"/>
    </location>
</feature>
<dbReference type="RefSeq" id="WP_309547736.1">
    <property type="nucleotide sequence ID" value="NZ_CP133762.1"/>
</dbReference>
<dbReference type="Pfam" id="PF25816">
    <property type="entry name" value="RamC_N"/>
    <property type="match status" value="1"/>
</dbReference>
<evidence type="ECO:0000313" key="4">
    <source>
        <dbReference type="Proteomes" id="UP001250858"/>
    </source>
</evidence>
<protein>
    <recommendedName>
        <fullName evidence="2">RamC N-terminal domain-containing protein</fullName>
    </recommendedName>
</protein>
<proteinExistence type="predicted"/>
<evidence type="ECO:0000256" key="1">
    <source>
        <dbReference type="SAM" id="MobiDB-lite"/>
    </source>
</evidence>
<evidence type="ECO:0000259" key="2">
    <source>
        <dbReference type="Pfam" id="PF25816"/>
    </source>
</evidence>
<name>A0ABY9RPN8_9ACTN</name>
<keyword evidence="4" id="KW-1185">Reference proteome</keyword>
<reference evidence="3 4" key="1">
    <citation type="submission" date="2023-09" db="EMBL/GenBank/DDBJ databases">
        <title>Complete genome of Streptomyces roseicoloratus T14.</title>
        <authorList>
            <person name="Bashizi T."/>
            <person name="Kim M.-J."/>
            <person name="Lee G."/>
            <person name="Tagele S.B."/>
            <person name="Shin J.-H."/>
        </authorList>
    </citation>
    <scope>NUCLEOTIDE SEQUENCE [LARGE SCALE GENOMIC DNA]</scope>
    <source>
        <strain evidence="3 4">T14</strain>
    </source>
</reference>
<organism evidence="3 4">
    <name type="scientific">Streptomyces roseicoloratus</name>
    <dbReference type="NCBI Taxonomy" id="2508722"/>
    <lineage>
        <taxon>Bacteria</taxon>
        <taxon>Bacillati</taxon>
        <taxon>Actinomycetota</taxon>
        <taxon>Actinomycetes</taxon>
        <taxon>Kitasatosporales</taxon>
        <taxon>Streptomycetaceae</taxon>
        <taxon>Streptomyces</taxon>
    </lineage>
</organism>
<dbReference type="Proteomes" id="UP001250858">
    <property type="component" value="Chromosome"/>
</dbReference>
<evidence type="ECO:0000313" key="3">
    <source>
        <dbReference type="EMBL" id="WMX43877.1"/>
    </source>
</evidence>
<accession>A0ABY9RPN8</accession>
<feature type="domain" description="RamC N-terminal" evidence="2">
    <location>
        <begin position="46"/>
        <end position="215"/>
    </location>
</feature>